<keyword evidence="3" id="KW-0812">Transmembrane</keyword>
<feature type="transmembrane region" description="Helical" evidence="3">
    <location>
        <begin position="94"/>
        <end position="116"/>
    </location>
</feature>
<evidence type="ECO:0000256" key="2">
    <source>
        <dbReference type="ARBA" id="ARBA00022598"/>
    </source>
</evidence>
<dbReference type="InterPro" id="IPR012340">
    <property type="entry name" value="NA-bd_OB-fold"/>
</dbReference>
<keyword evidence="5" id="KW-1185">Reference proteome</keyword>
<comment type="similarity">
    <text evidence="1">Belongs to the ATP-dependent DNA ligase family.</text>
</comment>
<dbReference type="InterPro" id="IPR050191">
    <property type="entry name" value="ATP-dep_DNA_ligase"/>
</dbReference>
<keyword evidence="3" id="KW-0472">Membrane</keyword>
<protein>
    <submittedName>
        <fullName evidence="4">DNA ligase 1</fullName>
    </submittedName>
</protein>
<name>A0A5B7IW56_PORTR</name>
<evidence type="ECO:0000256" key="1">
    <source>
        <dbReference type="ARBA" id="ARBA00007572"/>
    </source>
</evidence>
<proteinExistence type="inferred from homology"/>
<dbReference type="Gene3D" id="2.40.50.140">
    <property type="entry name" value="Nucleic acid-binding proteins"/>
    <property type="match status" value="1"/>
</dbReference>
<dbReference type="PANTHER" id="PTHR45674">
    <property type="entry name" value="DNA LIGASE 1/3 FAMILY MEMBER"/>
    <property type="match status" value="1"/>
</dbReference>
<dbReference type="SUPFAM" id="SSF50249">
    <property type="entry name" value="Nucleic acid-binding proteins"/>
    <property type="match status" value="1"/>
</dbReference>
<evidence type="ECO:0000256" key="3">
    <source>
        <dbReference type="SAM" id="Phobius"/>
    </source>
</evidence>
<keyword evidence="3" id="KW-1133">Transmembrane helix</keyword>
<comment type="caution">
    <text evidence="4">The sequence shown here is derived from an EMBL/GenBank/DDBJ whole genome shotgun (WGS) entry which is preliminary data.</text>
</comment>
<evidence type="ECO:0000313" key="5">
    <source>
        <dbReference type="Proteomes" id="UP000324222"/>
    </source>
</evidence>
<sequence>MIFKYFHGFLYSCVFVFTTTHRLPCLLQVDPEKGISLRFPRFLHIRDDKNPEDATSANQVSGGGGGGHCLVSLTIPSYSTFFCYSFSGSAFSNTLGFCALVVMVAVVVVVVVIVLFPSSFYHTLLPSATPSVV</sequence>
<dbReference type="Proteomes" id="UP000324222">
    <property type="component" value="Unassembled WGS sequence"/>
</dbReference>
<keyword evidence="2 4" id="KW-0436">Ligase</keyword>
<dbReference type="EMBL" id="VSRR010066733">
    <property type="protein sequence ID" value="MPC84888.1"/>
    <property type="molecule type" value="Genomic_DNA"/>
</dbReference>
<dbReference type="GO" id="GO:0003910">
    <property type="term" value="F:DNA ligase (ATP) activity"/>
    <property type="evidence" value="ECO:0007669"/>
    <property type="project" value="TreeGrafter"/>
</dbReference>
<evidence type="ECO:0000313" key="4">
    <source>
        <dbReference type="EMBL" id="MPC84888.1"/>
    </source>
</evidence>
<reference evidence="4 5" key="1">
    <citation type="submission" date="2019-05" db="EMBL/GenBank/DDBJ databases">
        <title>Another draft genome of Portunus trituberculatus and its Hox gene families provides insights of decapod evolution.</title>
        <authorList>
            <person name="Jeong J.-H."/>
            <person name="Song I."/>
            <person name="Kim S."/>
            <person name="Choi T."/>
            <person name="Kim D."/>
            <person name="Ryu S."/>
            <person name="Kim W."/>
        </authorList>
    </citation>
    <scope>NUCLEOTIDE SEQUENCE [LARGE SCALE GENOMIC DNA]</scope>
    <source>
        <tissue evidence="4">Muscle</tissue>
    </source>
</reference>
<dbReference type="GO" id="GO:0005739">
    <property type="term" value="C:mitochondrion"/>
    <property type="evidence" value="ECO:0007669"/>
    <property type="project" value="TreeGrafter"/>
</dbReference>
<dbReference type="AlphaFoldDB" id="A0A5B7IW56"/>
<dbReference type="GO" id="GO:1903461">
    <property type="term" value="P:Okazaki fragment processing involved in mitotic DNA replication"/>
    <property type="evidence" value="ECO:0007669"/>
    <property type="project" value="TreeGrafter"/>
</dbReference>
<organism evidence="4 5">
    <name type="scientific">Portunus trituberculatus</name>
    <name type="common">Swimming crab</name>
    <name type="synonym">Neptunus trituberculatus</name>
    <dbReference type="NCBI Taxonomy" id="210409"/>
    <lineage>
        <taxon>Eukaryota</taxon>
        <taxon>Metazoa</taxon>
        <taxon>Ecdysozoa</taxon>
        <taxon>Arthropoda</taxon>
        <taxon>Crustacea</taxon>
        <taxon>Multicrustacea</taxon>
        <taxon>Malacostraca</taxon>
        <taxon>Eumalacostraca</taxon>
        <taxon>Eucarida</taxon>
        <taxon>Decapoda</taxon>
        <taxon>Pleocyemata</taxon>
        <taxon>Brachyura</taxon>
        <taxon>Eubrachyura</taxon>
        <taxon>Portunoidea</taxon>
        <taxon>Portunidae</taxon>
        <taxon>Portuninae</taxon>
        <taxon>Portunus</taxon>
    </lineage>
</organism>
<gene>
    <name evidence="4" type="primary">DNA-ligI</name>
    <name evidence="4" type="ORF">E2C01_079639</name>
</gene>
<dbReference type="PANTHER" id="PTHR45674:SF4">
    <property type="entry name" value="DNA LIGASE 1"/>
    <property type="match status" value="1"/>
</dbReference>
<dbReference type="GO" id="GO:0005634">
    <property type="term" value="C:nucleus"/>
    <property type="evidence" value="ECO:0007669"/>
    <property type="project" value="TreeGrafter"/>
</dbReference>
<accession>A0A5B7IW56</accession>